<dbReference type="EMBL" id="CM047580">
    <property type="protein sequence ID" value="KAI9920887.1"/>
    <property type="molecule type" value="Genomic_DNA"/>
</dbReference>
<sequence length="88" mass="9368">MQLEEAKVLVSVAIEAHQDGEATAREDVELMAVLYSKLDRAVHEEQKLVHKLSVAGDLRHSRELGDASGHSSTLQCGSPASSSSGAIE</sequence>
<evidence type="ECO:0000313" key="1">
    <source>
        <dbReference type="EMBL" id="KAI9920887.1"/>
    </source>
</evidence>
<keyword evidence="2" id="KW-1185">Reference proteome</keyword>
<organism evidence="1 2">
    <name type="scientific">Peronosclerospora sorghi</name>
    <dbReference type="NCBI Taxonomy" id="230839"/>
    <lineage>
        <taxon>Eukaryota</taxon>
        <taxon>Sar</taxon>
        <taxon>Stramenopiles</taxon>
        <taxon>Oomycota</taxon>
        <taxon>Peronosporomycetes</taxon>
        <taxon>Peronosporales</taxon>
        <taxon>Peronosporaceae</taxon>
        <taxon>Peronosclerospora</taxon>
    </lineage>
</organism>
<accession>A0ACC0WQ82</accession>
<name>A0ACC0WQ82_9STRA</name>
<dbReference type="Proteomes" id="UP001163321">
    <property type="component" value="Chromosome 1"/>
</dbReference>
<comment type="caution">
    <text evidence="1">The sequence shown here is derived from an EMBL/GenBank/DDBJ whole genome shotgun (WGS) entry which is preliminary data.</text>
</comment>
<protein>
    <submittedName>
        <fullName evidence="1">Uncharacterized protein</fullName>
    </submittedName>
</protein>
<reference evidence="1 2" key="1">
    <citation type="journal article" date="2022" name="bioRxiv">
        <title>The genome of the oomycete Peronosclerospora sorghi, a cosmopolitan pathogen of maize and sorghum, is inflated with dispersed pseudogenes.</title>
        <authorList>
            <person name="Fletcher K."/>
            <person name="Martin F."/>
            <person name="Isakeit T."/>
            <person name="Cavanaugh K."/>
            <person name="Magill C."/>
            <person name="Michelmore R."/>
        </authorList>
    </citation>
    <scope>NUCLEOTIDE SEQUENCE [LARGE SCALE GENOMIC DNA]</scope>
    <source>
        <strain evidence="1">P6</strain>
    </source>
</reference>
<gene>
    <name evidence="1" type="ORF">PsorP6_001247</name>
</gene>
<proteinExistence type="predicted"/>
<evidence type="ECO:0000313" key="2">
    <source>
        <dbReference type="Proteomes" id="UP001163321"/>
    </source>
</evidence>